<name>A0A2G8S477_9APHY</name>
<keyword evidence="4" id="KW-1185">Reference proteome</keyword>
<organism evidence="3 4">
    <name type="scientific">Ganoderma sinense ZZ0214-1</name>
    <dbReference type="NCBI Taxonomy" id="1077348"/>
    <lineage>
        <taxon>Eukaryota</taxon>
        <taxon>Fungi</taxon>
        <taxon>Dikarya</taxon>
        <taxon>Basidiomycota</taxon>
        <taxon>Agaricomycotina</taxon>
        <taxon>Agaricomycetes</taxon>
        <taxon>Polyporales</taxon>
        <taxon>Polyporaceae</taxon>
        <taxon>Ganoderma</taxon>
    </lineage>
</organism>
<proteinExistence type="predicted"/>
<evidence type="ECO:0000256" key="2">
    <source>
        <dbReference type="SAM" id="Phobius"/>
    </source>
</evidence>
<gene>
    <name evidence="3" type="ORF">GSI_08613</name>
</gene>
<feature type="compositionally biased region" description="Polar residues" evidence="1">
    <location>
        <begin position="139"/>
        <end position="152"/>
    </location>
</feature>
<reference evidence="3 4" key="1">
    <citation type="journal article" date="2015" name="Sci. Rep.">
        <title>Chromosome-level genome map provides insights into diverse defense mechanisms in the medicinal fungus Ganoderma sinense.</title>
        <authorList>
            <person name="Zhu Y."/>
            <person name="Xu J."/>
            <person name="Sun C."/>
            <person name="Zhou S."/>
            <person name="Xu H."/>
            <person name="Nelson D.R."/>
            <person name="Qian J."/>
            <person name="Song J."/>
            <person name="Luo H."/>
            <person name="Xiang L."/>
            <person name="Li Y."/>
            <person name="Xu Z."/>
            <person name="Ji A."/>
            <person name="Wang L."/>
            <person name="Lu S."/>
            <person name="Hayward A."/>
            <person name="Sun W."/>
            <person name="Li X."/>
            <person name="Schwartz D.C."/>
            <person name="Wang Y."/>
            <person name="Chen S."/>
        </authorList>
    </citation>
    <scope>NUCLEOTIDE SEQUENCE [LARGE SCALE GENOMIC DNA]</scope>
    <source>
        <strain evidence="3 4">ZZ0214-1</strain>
    </source>
</reference>
<protein>
    <submittedName>
        <fullName evidence="3">Uncharacterized protein</fullName>
    </submittedName>
</protein>
<dbReference type="Proteomes" id="UP000230002">
    <property type="component" value="Unassembled WGS sequence"/>
</dbReference>
<keyword evidence="2" id="KW-1133">Transmembrane helix</keyword>
<feature type="compositionally biased region" description="Basic and acidic residues" evidence="1">
    <location>
        <begin position="171"/>
        <end position="181"/>
    </location>
</feature>
<feature type="transmembrane region" description="Helical" evidence="2">
    <location>
        <begin position="6"/>
        <end position="25"/>
    </location>
</feature>
<keyword evidence="2" id="KW-0472">Membrane</keyword>
<dbReference type="AlphaFoldDB" id="A0A2G8S477"/>
<feature type="region of interest" description="Disordered" evidence="1">
    <location>
        <begin position="138"/>
        <end position="218"/>
    </location>
</feature>
<evidence type="ECO:0000256" key="1">
    <source>
        <dbReference type="SAM" id="MobiDB-lite"/>
    </source>
</evidence>
<keyword evidence="2" id="KW-0812">Transmembrane</keyword>
<evidence type="ECO:0000313" key="4">
    <source>
        <dbReference type="Proteomes" id="UP000230002"/>
    </source>
</evidence>
<sequence length="218" mass="23607">MGTIVGIAVGSGAVAVLLAILSFLYGKNRALVARAGDLTGSHFSLLESSPNFEYTIHIGVSPSSDDRRDRSGRVLVEDVETQANNMYPTGPTMMVRRASSIRSSAQIHAEPLPDFHGEDVVTEKRLLELTRQRDRYRVVTTSSGRDGNGSEQLRTRAAPIVEEPISAPPGRDLRHEMDGGRRLAGGRPGEPVTDDLDHDAMSEGSTLPPPYSSHFGEM</sequence>
<accession>A0A2G8S477</accession>
<evidence type="ECO:0000313" key="3">
    <source>
        <dbReference type="EMBL" id="PIL28572.1"/>
    </source>
</evidence>
<comment type="caution">
    <text evidence="3">The sequence shown here is derived from an EMBL/GenBank/DDBJ whole genome shotgun (WGS) entry which is preliminary data.</text>
</comment>
<dbReference type="EMBL" id="AYKW01000023">
    <property type="protein sequence ID" value="PIL28572.1"/>
    <property type="molecule type" value="Genomic_DNA"/>
</dbReference>